<name>A0ABT3N5J6_9BACT</name>
<dbReference type="Proteomes" id="UP001209681">
    <property type="component" value="Unassembled WGS sequence"/>
</dbReference>
<proteinExistence type="predicted"/>
<gene>
    <name evidence="1" type="ORF">OOT00_01880</name>
</gene>
<dbReference type="EMBL" id="JAPFPW010000001">
    <property type="protein sequence ID" value="MCW7752733.1"/>
    <property type="molecule type" value="Genomic_DNA"/>
</dbReference>
<accession>A0ABT3N5J6</accession>
<comment type="caution">
    <text evidence="1">The sequence shown here is derived from an EMBL/GenBank/DDBJ whole genome shotgun (WGS) entry which is preliminary data.</text>
</comment>
<dbReference type="RefSeq" id="WP_265423594.1">
    <property type="nucleotide sequence ID" value="NZ_JAPFPW010000001.1"/>
</dbReference>
<evidence type="ECO:0000313" key="1">
    <source>
        <dbReference type="EMBL" id="MCW7752733.1"/>
    </source>
</evidence>
<evidence type="ECO:0000313" key="2">
    <source>
        <dbReference type="Proteomes" id="UP001209681"/>
    </source>
</evidence>
<protein>
    <submittedName>
        <fullName evidence="1">Uncharacterized protein</fullName>
    </submittedName>
</protein>
<organism evidence="1 2">
    <name type="scientific">Desulfobotulus pelophilus</name>
    <dbReference type="NCBI Taxonomy" id="2823377"/>
    <lineage>
        <taxon>Bacteria</taxon>
        <taxon>Pseudomonadati</taxon>
        <taxon>Thermodesulfobacteriota</taxon>
        <taxon>Desulfobacteria</taxon>
        <taxon>Desulfobacterales</taxon>
        <taxon>Desulfobacteraceae</taxon>
        <taxon>Desulfobotulus</taxon>
    </lineage>
</organism>
<sequence>MRKLELEIDGVLASMVKAAKNGDAQAGTALLRLWAGETPSGG</sequence>
<keyword evidence="2" id="KW-1185">Reference proteome</keyword>
<reference evidence="1 2" key="1">
    <citation type="submission" date="2022-11" db="EMBL/GenBank/DDBJ databases">
        <title>Desulfobotulus tamanensis H1 sp. nov. - anaerobic, alkaliphilic, sulphate reducing bacterium isolated from terrestrial mud volcano.</title>
        <authorList>
            <person name="Frolova A."/>
            <person name="Merkel A.Y."/>
            <person name="Slobodkin A.I."/>
        </authorList>
    </citation>
    <scope>NUCLEOTIDE SEQUENCE [LARGE SCALE GENOMIC DNA]</scope>
    <source>
        <strain evidence="1 2">H1</strain>
    </source>
</reference>